<dbReference type="KEGG" id="vg:40088133"/>
<reference evidence="1 2" key="1">
    <citation type="submission" date="2017-06" db="EMBL/GenBank/DDBJ databases">
        <authorList>
            <person name="Kim H.J."/>
            <person name="Triplett B.A."/>
        </authorList>
    </citation>
    <scope>NUCLEOTIDE SEQUENCE [LARGE SCALE GENOMIC DNA]</scope>
</reference>
<proteinExistence type="predicted"/>
<protein>
    <submittedName>
        <fullName evidence="1">Uncharacterized protein</fullName>
    </submittedName>
</protein>
<sequence>MEREKISTKHLLAANDNFCHGIRPLTSEEKAFYRREAIRIMNKTDFTTFK</sequence>
<dbReference type="RefSeq" id="YP_009611795.1">
    <property type="nucleotide sequence ID" value="NC_042013.1"/>
</dbReference>
<dbReference type="GeneID" id="40088133"/>
<dbReference type="EMBL" id="MF403008">
    <property type="protein sequence ID" value="AUZ94922.1"/>
    <property type="molecule type" value="Genomic_DNA"/>
</dbReference>
<evidence type="ECO:0000313" key="2">
    <source>
        <dbReference type="Proteomes" id="UP000223025"/>
    </source>
</evidence>
<accession>A0A2L0UZE5</accession>
<name>A0A2L0UZE5_9CAUD</name>
<keyword evidence="2" id="KW-1185">Reference proteome</keyword>
<organism evidence="1 2">
    <name type="scientific">Agrobacterium phage Atu_ph07</name>
    <dbReference type="NCBI Taxonomy" id="2024264"/>
    <lineage>
        <taxon>Viruses</taxon>
        <taxon>Duplodnaviria</taxon>
        <taxon>Heunggongvirae</taxon>
        <taxon>Uroviricota</taxon>
        <taxon>Caudoviricetes</taxon>
        <taxon>Polybotosvirus</taxon>
        <taxon>Polybotosvirus Atuph07</taxon>
    </lineage>
</organism>
<evidence type="ECO:0000313" key="1">
    <source>
        <dbReference type="EMBL" id="AUZ94922.1"/>
    </source>
</evidence>
<dbReference type="Proteomes" id="UP000223025">
    <property type="component" value="Segment"/>
</dbReference>